<dbReference type="Pfam" id="PF10853">
    <property type="entry name" value="DUF2650"/>
    <property type="match status" value="1"/>
</dbReference>
<feature type="non-terminal residue" evidence="2">
    <location>
        <position position="91"/>
    </location>
</feature>
<sequence length="91" mass="10133">MSRLSLFLILSIVVCVSADYDVIDGVLKMQPLILKRSSHCPIPIIGHSCPKANEFTYFKCCGELNKDCCETFQTTMSRLSLFLILSIVACV</sequence>
<evidence type="ECO:0000256" key="1">
    <source>
        <dbReference type="SAM" id="SignalP"/>
    </source>
</evidence>
<evidence type="ECO:0000313" key="2">
    <source>
        <dbReference type="EMBL" id="GMR58154.1"/>
    </source>
</evidence>
<name>A0AAN5IB56_9BILA</name>
<dbReference type="Proteomes" id="UP001328107">
    <property type="component" value="Unassembled WGS sequence"/>
</dbReference>
<dbReference type="InterPro" id="IPR022559">
    <property type="entry name" value="SUP-1-like"/>
</dbReference>
<proteinExistence type="predicted"/>
<comment type="caution">
    <text evidence="2">The sequence shown here is derived from an EMBL/GenBank/DDBJ whole genome shotgun (WGS) entry which is preliminary data.</text>
</comment>
<dbReference type="PANTHER" id="PTHR34149:SF2">
    <property type="entry name" value="PROTEIN CBG11905"/>
    <property type="match status" value="1"/>
</dbReference>
<accession>A0AAN5IB56</accession>
<evidence type="ECO:0000313" key="3">
    <source>
        <dbReference type="Proteomes" id="UP001328107"/>
    </source>
</evidence>
<reference evidence="3" key="1">
    <citation type="submission" date="2022-10" db="EMBL/GenBank/DDBJ databases">
        <title>Genome assembly of Pristionchus species.</title>
        <authorList>
            <person name="Yoshida K."/>
            <person name="Sommer R.J."/>
        </authorList>
    </citation>
    <scope>NUCLEOTIDE SEQUENCE [LARGE SCALE GENOMIC DNA]</scope>
    <source>
        <strain evidence="3">RS5460</strain>
    </source>
</reference>
<evidence type="ECO:0008006" key="4">
    <source>
        <dbReference type="Google" id="ProtNLM"/>
    </source>
</evidence>
<keyword evidence="3" id="KW-1185">Reference proteome</keyword>
<feature type="chain" id="PRO_5043007999" description="WAP domain-containing protein" evidence="1">
    <location>
        <begin position="19"/>
        <end position="91"/>
    </location>
</feature>
<feature type="signal peptide" evidence="1">
    <location>
        <begin position="1"/>
        <end position="18"/>
    </location>
</feature>
<gene>
    <name evidence="2" type="ORF">PMAYCL1PPCAC_28349</name>
</gene>
<organism evidence="2 3">
    <name type="scientific">Pristionchus mayeri</name>
    <dbReference type="NCBI Taxonomy" id="1317129"/>
    <lineage>
        <taxon>Eukaryota</taxon>
        <taxon>Metazoa</taxon>
        <taxon>Ecdysozoa</taxon>
        <taxon>Nematoda</taxon>
        <taxon>Chromadorea</taxon>
        <taxon>Rhabditida</taxon>
        <taxon>Rhabditina</taxon>
        <taxon>Diplogasteromorpha</taxon>
        <taxon>Diplogasteroidea</taxon>
        <taxon>Neodiplogasteridae</taxon>
        <taxon>Pristionchus</taxon>
    </lineage>
</organism>
<dbReference type="PANTHER" id="PTHR34149">
    <property type="entry name" value="PROTEIN CBG11905-RELATED"/>
    <property type="match status" value="1"/>
</dbReference>
<protein>
    <recommendedName>
        <fullName evidence="4">WAP domain-containing protein</fullName>
    </recommendedName>
</protein>
<dbReference type="EMBL" id="BTRK01000006">
    <property type="protein sequence ID" value="GMR58154.1"/>
    <property type="molecule type" value="Genomic_DNA"/>
</dbReference>
<keyword evidence="1" id="KW-0732">Signal</keyword>
<dbReference type="AlphaFoldDB" id="A0AAN5IB56"/>